<dbReference type="SUPFAM" id="SSF46785">
    <property type="entry name" value="Winged helix' DNA-binding domain"/>
    <property type="match status" value="1"/>
</dbReference>
<dbReference type="Proteomes" id="UP000274822">
    <property type="component" value="Unassembled WGS sequence"/>
</dbReference>
<dbReference type="EMBL" id="RBNJ01000181">
    <property type="protein sequence ID" value="RUS35183.1"/>
    <property type="molecule type" value="Genomic_DNA"/>
</dbReference>
<evidence type="ECO:0000256" key="8">
    <source>
        <dbReference type="ARBA" id="ARBA00046341"/>
    </source>
</evidence>
<comment type="catalytic activity">
    <reaction evidence="1 10">
        <text>S-ubiquitinyl-[E2 ubiquitin-conjugating enzyme]-L-cysteine + [acceptor protein]-L-lysine = [E2 ubiquitin-conjugating enzyme]-L-cysteine + N(6)-ubiquitinyl-[acceptor protein]-L-lysine.</text>
        <dbReference type="EC" id="2.3.2.27"/>
    </reaction>
</comment>
<keyword evidence="7 10" id="KW-0862">Zinc</keyword>
<dbReference type="SUPFAM" id="SSF54736">
    <property type="entry name" value="ClpS-like"/>
    <property type="match status" value="1"/>
</dbReference>
<evidence type="ECO:0000313" key="13">
    <source>
        <dbReference type="EMBL" id="RUS35183.1"/>
    </source>
</evidence>
<evidence type="ECO:0000256" key="3">
    <source>
        <dbReference type="ARBA" id="ARBA00022679"/>
    </source>
</evidence>
<dbReference type="GO" id="GO:0061630">
    <property type="term" value="F:ubiquitin protein ligase activity"/>
    <property type="evidence" value="ECO:0007669"/>
    <property type="project" value="UniProtKB-UniRule"/>
</dbReference>
<comment type="pathway">
    <text evidence="2 10">Protein modification; protein ubiquitination.</text>
</comment>
<evidence type="ECO:0000259" key="12">
    <source>
        <dbReference type="PROSITE" id="PS51157"/>
    </source>
</evidence>
<dbReference type="InterPro" id="IPR036390">
    <property type="entry name" value="WH_DNA-bd_sf"/>
</dbReference>
<evidence type="ECO:0000256" key="5">
    <source>
        <dbReference type="ARBA" id="ARBA00022771"/>
    </source>
</evidence>
<dbReference type="EC" id="2.3.2.27" evidence="10"/>
<dbReference type="FunFam" id="2.10.110.30:FF:000001">
    <property type="entry name" value="E3 ubiquitin-protein ligase UBR2 isoform 1"/>
    <property type="match status" value="1"/>
</dbReference>
<organism evidence="13 14">
    <name type="scientific">Jimgerdemannia flammicorona</name>
    <dbReference type="NCBI Taxonomy" id="994334"/>
    <lineage>
        <taxon>Eukaryota</taxon>
        <taxon>Fungi</taxon>
        <taxon>Fungi incertae sedis</taxon>
        <taxon>Mucoromycota</taxon>
        <taxon>Mucoromycotina</taxon>
        <taxon>Endogonomycetes</taxon>
        <taxon>Endogonales</taxon>
        <taxon>Endogonaceae</taxon>
        <taxon>Jimgerdemannia</taxon>
    </lineage>
</organism>
<evidence type="ECO:0000256" key="6">
    <source>
        <dbReference type="ARBA" id="ARBA00022786"/>
    </source>
</evidence>
<protein>
    <recommendedName>
        <fullName evidence="10">E3 ubiquitin-protein ligase</fullName>
        <ecNumber evidence="10">2.3.2.27</ecNumber>
    </recommendedName>
</protein>
<evidence type="ECO:0000256" key="10">
    <source>
        <dbReference type="RuleBase" id="RU366018"/>
    </source>
</evidence>
<evidence type="ECO:0000256" key="2">
    <source>
        <dbReference type="ARBA" id="ARBA00004906"/>
    </source>
</evidence>
<dbReference type="PROSITE" id="PS51157">
    <property type="entry name" value="ZF_UBR"/>
    <property type="match status" value="1"/>
</dbReference>
<keyword evidence="14" id="KW-1185">Reference proteome</keyword>
<evidence type="ECO:0000256" key="1">
    <source>
        <dbReference type="ARBA" id="ARBA00000900"/>
    </source>
</evidence>
<dbReference type="Gene3D" id="1.10.10.2670">
    <property type="entry name" value="E3 ubiquitin-protein ligase"/>
    <property type="match status" value="1"/>
</dbReference>
<feature type="domain" description="UBR-type" evidence="12">
    <location>
        <begin position="107"/>
        <end position="178"/>
    </location>
</feature>
<dbReference type="UniPathway" id="UPA00143"/>
<dbReference type="Gene3D" id="3.30.1390.10">
    <property type="match status" value="1"/>
</dbReference>
<evidence type="ECO:0000313" key="14">
    <source>
        <dbReference type="Proteomes" id="UP000274822"/>
    </source>
</evidence>
<dbReference type="GO" id="GO:0008270">
    <property type="term" value="F:zinc ion binding"/>
    <property type="evidence" value="ECO:0007669"/>
    <property type="project" value="UniProtKB-UniRule"/>
</dbReference>
<evidence type="ECO:0000256" key="4">
    <source>
        <dbReference type="ARBA" id="ARBA00022723"/>
    </source>
</evidence>
<evidence type="ECO:0000256" key="9">
    <source>
        <dbReference type="PROSITE-ProRule" id="PRU00508"/>
    </source>
</evidence>
<dbReference type="InterPro" id="IPR039164">
    <property type="entry name" value="UBR1-like"/>
</dbReference>
<dbReference type="Pfam" id="PF22960">
    <property type="entry name" value="WHD_UBR1"/>
    <property type="match status" value="1"/>
</dbReference>
<dbReference type="Pfam" id="PF02207">
    <property type="entry name" value="zf-UBR"/>
    <property type="match status" value="1"/>
</dbReference>
<dbReference type="GO" id="GO:0071596">
    <property type="term" value="P:ubiquitin-dependent protein catabolic process via the N-end rule pathway"/>
    <property type="evidence" value="ECO:0007669"/>
    <property type="project" value="UniProtKB-UniRule"/>
</dbReference>
<gene>
    <name evidence="13" type="ORF">BC938DRAFT_474437</name>
</gene>
<dbReference type="SMART" id="SM00396">
    <property type="entry name" value="ZnF_UBR1"/>
    <property type="match status" value="1"/>
</dbReference>
<keyword evidence="4 10" id="KW-0479">Metal-binding</keyword>
<name>A0A433QZH5_9FUNG</name>
<dbReference type="InterPro" id="IPR055194">
    <property type="entry name" value="UBR1-like_WH"/>
</dbReference>
<evidence type="ECO:0000256" key="11">
    <source>
        <dbReference type="SAM" id="MobiDB-lite"/>
    </source>
</evidence>
<dbReference type="Pfam" id="PF02617">
    <property type="entry name" value="ClpS"/>
    <property type="match status" value="1"/>
</dbReference>
<feature type="zinc finger region" description="UBR-type" evidence="9">
    <location>
        <begin position="107"/>
        <end position="178"/>
    </location>
</feature>
<comment type="caution">
    <text evidence="13">The sequence shown here is derived from an EMBL/GenBank/DDBJ whole genome shotgun (WGS) entry which is preliminary data.</text>
</comment>
<feature type="region of interest" description="Disordered" evidence="11">
    <location>
        <begin position="389"/>
        <end position="416"/>
    </location>
</feature>
<sequence>TQQQPPLPADLYHYLSIAPSYFAYDLTDSAKKDILRNCYNAFWRNDQQVFRFLFPDGFDEALLSIDATEASADAELVDALSGSSAVQNAVLDNDENLPEYSETHRGKPCGHVLRKGEGVYRCRNCGLDDTCVFCARCFRATNHEGHDVSFTISIGAGCCDCGDSEAWRVPVHCKYHTADAHSSPGQSPGLPNLPTELHSSIRSTIATVLDFVLETFAASPSTIAPPASRLAVELEARQTALMTDRGPMLEEGREKYACVLWNDENHSFVQVIEVVTEGSGCTESEAELIAKQVDTHVGDAGREIIEMSDDIDRLLNIARVVSRVGLAVTVRSARDTFREHVSGMLLLWLKELTCGKLRLFPHFGDGVTVLRDILCAELCSEWRRGVSSAAANRGPRHDDPEDEEMAYTDEETAGDDVVMEERREEEEAASEGIVELDPDVDITEAEWDVVRGAEEDDRETWPGVWEERQRTSALQYEDFRKKLRLDWLMLVDRRLWKEVRICMRDMFIGALIIKQEYKKIFGRSGSVVYGGDDGDFNRKQGVVVTMYVIILALQLTCIYPKSLLAIRFARNYLKLADSFLFKDREPEHTVFLLSVQVFTVPRLAALLVNHYNFFGTLCSSLRNLFTYDTVIPSTPRSHLRRPINVEVGAGFKNRRYFQLFHDLRFVLSSESVKQSISRHPRYLAQYLDFVAAFQGMDVQVRQTDQHVEYESETWANAFNATVQLVKSCRQFAECFGDNPAVLGFVIRRLMKKLNDWATRRPEEADARGTDAEGGSEHEFQLVETPHAGAHRIIKFEVSAQPVSFHHPLHWLLAELLEHIEGLEDQVLREAGLGSFKHMAMGFDVTIEDIDALVTNNREKVLAILDYPLRAVVLLAQMRAGVWVRNGYSARSQAHHYREVSVREYTYDADLLILQTGLVLLDMDLFLLTILDRFQLLGWFSGKTHKVYDTAQTVYMIEELLDVLIVCANERAILTGVTLEDRIRREIIHGLCLSPLAYSELAKRIPERLCENPKYDQLLSELANFRAPEGLHDHGVYELKEQYYDDVDPYFFHYTRNNRAEAEQVLKSRWKKHGDSRTFLVPRPLPITKGPFVKLGNVLHARVMIQVITHALWNVKGDRKMNNDLIIDEALYLIMLALVDENNDYTPKASKGKGKQKETSASPAMLDLAEQADGTPGFVHHATFDDYAVAGELEREHVTLLKVLLRYLDDEHWKEIHDKLEWIVGRIYELGSTVAKVAVDEFRWRKANPSLVVNPAEPAADSSGMTETERKKQLAKESKEKMLAMFAQAREKFEENNGDLEDTDDDDEEELLMERETEAEGRADDGVMEQLLKETRNIWRFPTGTCIVCQEETDQRELYGMLCLVQPSSMLRLTPLKDGGVEFLKEVLGTPETLDVTVPLAHITKGFQPNSHVRGPYISTCGHLMHAHCFDTYAKSLEARQQAYPSRNHPENLEQREFLCPLCKSLGNIMLPIQWKTKMETFPGVLVESGVDDFQRWLESGVDAAAARLQMDAGARSDPGMPERRSNSILANAAGAFSQFVRRPFGSGSTDRRDTMPGSLANAEPEYVRFELTRPEGSADEQDDTAIVPLVGGEPLVISLDAPRTMEIYDRITEVLRMVCDQLWTQEDRTLRETSAIKHVDLLWEAFGYTISCVEIAHRGMGGTGEFGEIAGRGTLVDTIPEATLTLLRMLSETTMTYYSIVAMGTGMEWARKLRQLTVERLRQLFYDNMAMRQLDIGPQNLFFAAIRNRKLKPLLKDDPFHVLVECSMYMAPTLGFKTHHLMRLMYLAEVVKTTIALVQALGSDIDQADRNVLQTARASLLQQQYPMDMESVEALHEFIESVVLGLNLPVHIVARFLDVSGDQLFARLLRAYLLPFLRKCTIFLHARFGVTPQPGAEGGISRDGNEFDRLREFLRLPSFDELFISSSHRTPNAFGPVIAGWLHHLRDHAASLTEDIAELESESALSTSVSLGPVRIPLNHPAIFSLIELPQRLETLFEESLRRLCRKCGQVPHEPAMCLMCGTFVCYQSFCCTENDMGECNQHRVRCGGEVGIYFVVKKCIILLLYKDRGSFVNPPYLDAHGEVDIHFKRGRPQFLYVRRYHELRRLWLSQGIPVYVMRKLEQTFDTGGWDTM</sequence>
<dbReference type="InterPro" id="IPR003126">
    <property type="entry name" value="Znf_UBR"/>
</dbReference>
<dbReference type="InterPro" id="IPR042065">
    <property type="entry name" value="E3_ELL-like"/>
</dbReference>
<dbReference type="PANTHER" id="PTHR21497:SF24">
    <property type="entry name" value="E3 UBIQUITIN-PROTEIN LIGASE UBR1"/>
    <property type="match status" value="1"/>
</dbReference>
<dbReference type="InterPro" id="IPR003769">
    <property type="entry name" value="ClpS_core"/>
</dbReference>
<keyword evidence="6 10" id="KW-0833">Ubl conjugation pathway</keyword>
<feature type="non-terminal residue" evidence="13">
    <location>
        <position position="1"/>
    </location>
</feature>
<proteinExistence type="inferred from homology"/>
<keyword evidence="5 10" id="KW-0863">Zinc-finger</keyword>
<dbReference type="Pfam" id="PF18995">
    <property type="entry name" value="PRT6_C"/>
    <property type="match status" value="1"/>
</dbReference>
<evidence type="ECO:0000256" key="7">
    <source>
        <dbReference type="ARBA" id="ARBA00022833"/>
    </source>
</evidence>
<dbReference type="GO" id="GO:0016567">
    <property type="term" value="P:protein ubiquitination"/>
    <property type="evidence" value="ECO:0007669"/>
    <property type="project" value="UniProtKB-UniRule"/>
</dbReference>
<accession>A0A433QZH5</accession>
<dbReference type="Gene3D" id="2.10.110.30">
    <property type="match status" value="1"/>
</dbReference>
<dbReference type="CDD" id="cd19673">
    <property type="entry name" value="UBR-box_UBR3"/>
    <property type="match status" value="1"/>
</dbReference>
<reference evidence="13 14" key="1">
    <citation type="journal article" date="2018" name="New Phytol.">
        <title>Phylogenomics of Endogonaceae and evolution of mycorrhizas within Mucoromycota.</title>
        <authorList>
            <person name="Chang Y."/>
            <person name="Desiro A."/>
            <person name="Na H."/>
            <person name="Sandor L."/>
            <person name="Lipzen A."/>
            <person name="Clum A."/>
            <person name="Barry K."/>
            <person name="Grigoriev I.V."/>
            <person name="Martin F.M."/>
            <person name="Stajich J.E."/>
            <person name="Smith M.E."/>
            <person name="Bonito G."/>
            <person name="Spatafora J.W."/>
        </authorList>
    </citation>
    <scope>NUCLEOTIDE SEQUENCE [LARGE SCALE GENOMIC DNA]</scope>
    <source>
        <strain evidence="13 14">AD002</strain>
    </source>
</reference>
<dbReference type="PANTHER" id="PTHR21497">
    <property type="entry name" value="UBIQUITIN LIGASE E3 ALPHA-RELATED"/>
    <property type="match status" value="1"/>
</dbReference>
<keyword evidence="3 10" id="KW-0808">Transferase</keyword>
<dbReference type="GO" id="GO:0000151">
    <property type="term" value="C:ubiquitin ligase complex"/>
    <property type="evidence" value="ECO:0007669"/>
    <property type="project" value="TreeGrafter"/>
</dbReference>
<dbReference type="GO" id="GO:0005737">
    <property type="term" value="C:cytoplasm"/>
    <property type="evidence" value="ECO:0007669"/>
    <property type="project" value="TreeGrafter"/>
</dbReference>
<dbReference type="InterPro" id="IPR044046">
    <property type="entry name" value="E3_ligase_UBR-like_C"/>
</dbReference>
<comment type="similarity">
    <text evidence="8 10">Belongs to the E3 ubiquitin-protein ligase UBR1-like family.</text>
</comment>
<comment type="function">
    <text evidence="10">Ubiquitin ligase protein which is a component of the N-end rule pathway. Recognizes and binds to proteins bearing specific N-terminal residues that are destabilizing according to the N-end rule, leading to their ubiquitination and subsequent degradation.</text>
</comment>
<dbReference type="InterPro" id="IPR014719">
    <property type="entry name" value="Ribosomal_bL12_C/ClpS-like"/>
</dbReference>
<dbReference type="CDD" id="cd16482">
    <property type="entry name" value="RING-H2_UBR1-like"/>
    <property type="match status" value="1"/>
</dbReference>
<feature type="compositionally biased region" description="Acidic residues" evidence="11">
    <location>
        <begin position="400"/>
        <end position="416"/>
    </location>
</feature>